<name>A0A820SGF3_9BILA</name>
<proteinExistence type="predicted"/>
<reference evidence="1" key="1">
    <citation type="submission" date="2021-02" db="EMBL/GenBank/DDBJ databases">
        <authorList>
            <person name="Nowell W R."/>
        </authorList>
    </citation>
    <scope>NUCLEOTIDE SEQUENCE</scope>
</reference>
<evidence type="ECO:0000313" key="2">
    <source>
        <dbReference type="Proteomes" id="UP000663844"/>
    </source>
</evidence>
<dbReference type="EMBL" id="CAJOAZ010033274">
    <property type="protein sequence ID" value="CAF4453641.1"/>
    <property type="molecule type" value="Genomic_DNA"/>
</dbReference>
<dbReference type="AlphaFoldDB" id="A0A820SGF3"/>
<organism evidence="1 2">
    <name type="scientific">Adineta steineri</name>
    <dbReference type="NCBI Taxonomy" id="433720"/>
    <lineage>
        <taxon>Eukaryota</taxon>
        <taxon>Metazoa</taxon>
        <taxon>Spiralia</taxon>
        <taxon>Gnathifera</taxon>
        <taxon>Rotifera</taxon>
        <taxon>Eurotatoria</taxon>
        <taxon>Bdelloidea</taxon>
        <taxon>Adinetida</taxon>
        <taxon>Adinetidae</taxon>
        <taxon>Adineta</taxon>
    </lineage>
</organism>
<gene>
    <name evidence="1" type="ORF">OXD698_LOCUS54550</name>
</gene>
<evidence type="ECO:0000313" key="1">
    <source>
        <dbReference type="EMBL" id="CAF4453641.1"/>
    </source>
</evidence>
<dbReference type="Proteomes" id="UP000663844">
    <property type="component" value="Unassembled WGS sequence"/>
</dbReference>
<accession>A0A820SGF3</accession>
<protein>
    <submittedName>
        <fullName evidence="1">Uncharacterized protein</fullName>
    </submittedName>
</protein>
<sequence length="45" mass="5256">QQCVGQLLQNAIKRFDSKTYEELVMENKQALIDINEEWSAISTRN</sequence>
<comment type="caution">
    <text evidence="1">The sequence shown here is derived from an EMBL/GenBank/DDBJ whole genome shotgun (WGS) entry which is preliminary data.</text>
</comment>
<feature type="non-terminal residue" evidence="1">
    <location>
        <position position="1"/>
    </location>
</feature>